<evidence type="ECO:0000259" key="8">
    <source>
        <dbReference type="PROSITE" id="PS50928"/>
    </source>
</evidence>
<evidence type="ECO:0000313" key="10">
    <source>
        <dbReference type="Proteomes" id="UP000262583"/>
    </source>
</evidence>
<feature type="transmembrane region" description="Helical" evidence="7">
    <location>
        <begin position="76"/>
        <end position="97"/>
    </location>
</feature>
<evidence type="ECO:0000256" key="5">
    <source>
        <dbReference type="ARBA" id="ARBA00022989"/>
    </source>
</evidence>
<keyword evidence="6 7" id="KW-0472">Membrane</keyword>
<evidence type="ECO:0000256" key="1">
    <source>
        <dbReference type="ARBA" id="ARBA00004651"/>
    </source>
</evidence>
<dbReference type="GO" id="GO:0055085">
    <property type="term" value="P:transmembrane transport"/>
    <property type="evidence" value="ECO:0007669"/>
    <property type="project" value="InterPro"/>
</dbReference>
<dbReference type="KEGG" id="schv:BRCON_2459"/>
<feature type="transmembrane region" description="Helical" evidence="7">
    <location>
        <begin position="172"/>
        <end position="196"/>
    </location>
</feature>
<keyword evidence="5 7" id="KW-1133">Transmembrane helix</keyword>
<protein>
    <submittedName>
        <fullName evidence="9">N-Acetyl-D-glucosamine ABC transport system, permease protein 1</fullName>
    </submittedName>
</protein>
<proteinExistence type="inferred from homology"/>
<comment type="similarity">
    <text evidence="7">Belongs to the binding-protein-dependent transport system permease family.</text>
</comment>
<comment type="subcellular location">
    <subcellularLocation>
        <location evidence="1 7">Cell membrane</location>
        <topology evidence="1 7">Multi-pass membrane protein</topology>
    </subcellularLocation>
</comment>
<organism evidence="9 10">
    <name type="scientific">Sumerlaea chitinivorans</name>
    <dbReference type="NCBI Taxonomy" id="2250252"/>
    <lineage>
        <taxon>Bacteria</taxon>
        <taxon>Candidatus Sumerlaeota</taxon>
        <taxon>Candidatus Sumerlaeia</taxon>
        <taxon>Candidatus Sumerlaeales</taxon>
        <taxon>Candidatus Sumerlaeaceae</taxon>
        <taxon>Candidatus Sumerlaea</taxon>
    </lineage>
</organism>
<dbReference type="PROSITE" id="PS50928">
    <property type="entry name" value="ABC_TM1"/>
    <property type="match status" value="1"/>
</dbReference>
<accession>A0A2Z4Y8P9</accession>
<evidence type="ECO:0000313" key="9">
    <source>
        <dbReference type="EMBL" id="AXA37229.1"/>
    </source>
</evidence>
<dbReference type="PANTHER" id="PTHR30193">
    <property type="entry name" value="ABC TRANSPORTER PERMEASE PROTEIN"/>
    <property type="match status" value="1"/>
</dbReference>
<name>A0A2Z4Y8P9_SUMC1</name>
<dbReference type="InterPro" id="IPR035906">
    <property type="entry name" value="MetI-like_sf"/>
</dbReference>
<evidence type="ECO:0000256" key="4">
    <source>
        <dbReference type="ARBA" id="ARBA00022692"/>
    </source>
</evidence>
<reference evidence="9 10" key="1">
    <citation type="submission" date="2018-05" db="EMBL/GenBank/DDBJ databases">
        <title>A metagenomic window into the 2 km-deep terrestrial subsurface aquifer revealed taxonomically and functionally diverse microbial community comprising novel uncultured bacterial lineages.</title>
        <authorList>
            <person name="Kadnikov V.V."/>
            <person name="Mardanov A.V."/>
            <person name="Beletsky A.V."/>
            <person name="Banks D."/>
            <person name="Pimenov N.V."/>
            <person name="Frank Y.A."/>
            <person name="Karnachuk O.V."/>
            <person name="Ravin N.V."/>
        </authorList>
    </citation>
    <scope>NUCLEOTIDE SEQUENCE [LARGE SCALE GENOMIC DNA]</scope>
    <source>
        <strain evidence="9">BY</strain>
    </source>
</reference>
<evidence type="ECO:0000256" key="2">
    <source>
        <dbReference type="ARBA" id="ARBA00022448"/>
    </source>
</evidence>
<keyword evidence="3" id="KW-1003">Cell membrane</keyword>
<keyword evidence="2 7" id="KW-0813">Transport</keyword>
<feature type="domain" description="ABC transmembrane type-1" evidence="8">
    <location>
        <begin position="72"/>
        <end position="298"/>
    </location>
</feature>
<dbReference type="PANTHER" id="PTHR30193:SF37">
    <property type="entry name" value="INNER MEMBRANE ABC TRANSPORTER PERMEASE PROTEIN YCJO"/>
    <property type="match status" value="1"/>
</dbReference>
<feature type="transmembrane region" description="Helical" evidence="7">
    <location>
        <begin position="15"/>
        <end position="39"/>
    </location>
</feature>
<dbReference type="AlphaFoldDB" id="A0A2Z4Y8P9"/>
<evidence type="ECO:0000256" key="6">
    <source>
        <dbReference type="ARBA" id="ARBA00023136"/>
    </source>
</evidence>
<dbReference type="InterPro" id="IPR000515">
    <property type="entry name" value="MetI-like"/>
</dbReference>
<sequence>MTSTLWREIARKRNAYLFIAPFYIIFIVFMVYPIGYSLWLSFYNYNGIMAPQFVGWRNYLHALQDEGFRRALANTAVFTVLTVVCSSVIAIFLALFLNQVRFLRQFYRGLFFVPAIVSLVVVSLVWKLMLNSEVGLVNETVRVVGRWIGRLLGSTPAWAQHKYHFLDHPNPWVPLLTVTFVNIWGVVGYNTVIYLAGLQSIPAHLYEAARMDGASPIQQFFRVTLPLLRPTMFFVFLTTTIDSLQVFVLPSLMTPNSEATMSIVYYLFRNAFEFYRMGYASAIAYILFALTVTLSLALRGTLGRNTRWDPEE</sequence>
<evidence type="ECO:0000256" key="3">
    <source>
        <dbReference type="ARBA" id="ARBA00022475"/>
    </source>
</evidence>
<dbReference type="Gene3D" id="1.10.3720.10">
    <property type="entry name" value="MetI-like"/>
    <property type="match status" value="1"/>
</dbReference>
<dbReference type="GO" id="GO:0005886">
    <property type="term" value="C:plasma membrane"/>
    <property type="evidence" value="ECO:0007669"/>
    <property type="project" value="UniProtKB-SubCell"/>
</dbReference>
<evidence type="ECO:0000256" key="7">
    <source>
        <dbReference type="RuleBase" id="RU363032"/>
    </source>
</evidence>
<dbReference type="CDD" id="cd06261">
    <property type="entry name" value="TM_PBP2"/>
    <property type="match status" value="1"/>
</dbReference>
<dbReference type="Proteomes" id="UP000262583">
    <property type="component" value="Chromosome"/>
</dbReference>
<dbReference type="Pfam" id="PF00528">
    <property type="entry name" value="BPD_transp_1"/>
    <property type="match status" value="1"/>
</dbReference>
<dbReference type="SUPFAM" id="SSF161098">
    <property type="entry name" value="MetI-like"/>
    <property type="match status" value="1"/>
</dbReference>
<feature type="transmembrane region" description="Helical" evidence="7">
    <location>
        <begin position="109"/>
        <end position="129"/>
    </location>
</feature>
<feature type="transmembrane region" description="Helical" evidence="7">
    <location>
        <begin position="274"/>
        <end position="298"/>
    </location>
</feature>
<keyword evidence="4 7" id="KW-0812">Transmembrane</keyword>
<gene>
    <name evidence="9" type="ORF">BRCON_2459</name>
</gene>
<dbReference type="EMBL" id="CP030759">
    <property type="protein sequence ID" value="AXA37229.1"/>
    <property type="molecule type" value="Genomic_DNA"/>
</dbReference>
<dbReference type="InterPro" id="IPR051393">
    <property type="entry name" value="ABC_transporter_permease"/>
</dbReference>